<name>A0A7I4YFH2_HAECO</name>
<feature type="signal peptide" evidence="1">
    <location>
        <begin position="1"/>
        <end position="16"/>
    </location>
</feature>
<evidence type="ECO:0000313" key="2">
    <source>
        <dbReference type="Proteomes" id="UP000025227"/>
    </source>
</evidence>
<reference evidence="3" key="1">
    <citation type="submission" date="2020-12" db="UniProtKB">
        <authorList>
            <consortium name="WormBaseParasite"/>
        </authorList>
    </citation>
    <scope>IDENTIFICATION</scope>
    <source>
        <strain evidence="3">MHco3</strain>
    </source>
</reference>
<accession>A0A7I4YFH2</accession>
<feature type="chain" id="PRO_5029630072" evidence="1">
    <location>
        <begin position="17"/>
        <end position="279"/>
    </location>
</feature>
<organism evidence="2 3">
    <name type="scientific">Haemonchus contortus</name>
    <name type="common">Barber pole worm</name>
    <dbReference type="NCBI Taxonomy" id="6289"/>
    <lineage>
        <taxon>Eukaryota</taxon>
        <taxon>Metazoa</taxon>
        <taxon>Ecdysozoa</taxon>
        <taxon>Nematoda</taxon>
        <taxon>Chromadorea</taxon>
        <taxon>Rhabditida</taxon>
        <taxon>Rhabditina</taxon>
        <taxon>Rhabditomorpha</taxon>
        <taxon>Strongyloidea</taxon>
        <taxon>Trichostrongylidae</taxon>
        <taxon>Haemonchus</taxon>
    </lineage>
</organism>
<proteinExistence type="predicted"/>
<keyword evidence="1" id="KW-0732">Signal</keyword>
<dbReference type="WBParaSite" id="HCON_00084810-00001">
    <property type="protein sequence ID" value="HCON_00084810-00001"/>
    <property type="gene ID" value="HCON_00084810"/>
</dbReference>
<protein>
    <submittedName>
        <fullName evidence="3">Secreted RxLR effector peptide protein</fullName>
    </submittedName>
</protein>
<dbReference type="OrthoDB" id="10422847at2759"/>
<evidence type="ECO:0000256" key="1">
    <source>
        <dbReference type="SAM" id="SignalP"/>
    </source>
</evidence>
<evidence type="ECO:0000313" key="3">
    <source>
        <dbReference type="WBParaSite" id="HCON_00084810-00001"/>
    </source>
</evidence>
<keyword evidence="2" id="KW-1185">Reference proteome</keyword>
<dbReference type="AlphaFoldDB" id="A0A7I4YFH2"/>
<dbReference type="Proteomes" id="UP000025227">
    <property type="component" value="Unplaced"/>
</dbReference>
<sequence>MFVVFGVLLLMSSVLSEHNTTHTVLQVIKEATGIDRNDLSFIQNFDFPKRGMETIPNNLGKIVGREAVDVFVNKYSQLPHDAKLFLYMLMHAGSWATTKFASAAKTWDELKFEFRNEISKSSCSKLLEAFPKFGKYAKMFVVFGVLLLMSSVLSENNTTNTVLQVIKEATGIDRNDLGFIQKFDFPKKGTETIPNNFGKIVGREVVDAFVKKYSQLPYDAKLFLYMLMHAGSWATTKFASAAKTWDELKFEFRNEISKSSCSKLLEAFPKFGKYGLCIA</sequence>